<protein>
    <submittedName>
        <fullName evidence="2">Uncharacterized protein</fullName>
    </submittedName>
</protein>
<organism evidence="2 3">
    <name type="scientific">Portunus trituberculatus</name>
    <name type="common">Swimming crab</name>
    <name type="synonym">Neptunus trituberculatus</name>
    <dbReference type="NCBI Taxonomy" id="210409"/>
    <lineage>
        <taxon>Eukaryota</taxon>
        <taxon>Metazoa</taxon>
        <taxon>Ecdysozoa</taxon>
        <taxon>Arthropoda</taxon>
        <taxon>Crustacea</taxon>
        <taxon>Multicrustacea</taxon>
        <taxon>Malacostraca</taxon>
        <taxon>Eumalacostraca</taxon>
        <taxon>Eucarida</taxon>
        <taxon>Decapoda</taxon>
        <taxon>Pleocyemata</taxon>
        <taxon>Brachyura</taxon>
        <taxon>Eubrachyura</taxon>
        <taxon>Portunoidea</taxon>
        <taxon>Portunidae</taxon>
        <taxon>Portuninae</taxon>
        <taxon>Portunus</taxon>
    </lineage>
</organism>
<name>A0A5B7JW69_PORTR</name>
<dbReference type="AlphaFoldDB" id="A0A5B7JW69"/>
<evidence type="ECO:0000256" key="1">
    <source>
        <dbReference type="SAM" id="MobiDB-lite"/>
    </source>
</evidence>
<feature type="compositionally biased region" description="Pro residues" evidence="1">
    <location>
        <begin position="31"/>
        <end position="44"/>
    </location>
</feature>
<dbReference type="EMBL" id="VSRR010106582">
    <property type="protein sequence ID" value="MPC96584.1"/>
    <property type="molecule type" value="Genomic_DNA"/>
</dbReference>
<gene>
    <name evidence="2" type="ORF">E2C01_091850</name>
</gene>
<keyword evidence="3" id="KW-1185">Reference proteome</keyword>
<evidence type="ECO:0000313" key="2">
    <source>
        <dbReference type="EMBL" id="MPC96584.1"/>
    </source>
</evidence>
<feature type="compositionally biased region" description="Low complexity" evidence="1">
    <location>
        <begin position="45"/>
        <end position="71"/>
    </location>
</feature>
<evidence type="ECO:0000313" key="3">
    <source>
        <dbReference type="Proteomes" id="UP000324222"/>
    </source>
</evidence>
<comment type="caution">
    <text evidence="2">The sequence shown here is derived from an EMBL/GenBank/DDBJ whole genome shotgun (WGS) entry which is preliminary data.</text>
</comment>
<feature type="region of interest" description="Disordered" evidence="1">
    <location>
        <begin position="29"/>
        <end position="104"/>
    </location>
</feature>
<accession>A0A5B7JW69</accession>
<reference evidence="2 3" key="1">
    <citation type="submission" date="2019-05" db="EMBL/GenBank/DDBJ databases">
        <title>Another draft genome of Portunus trituberculatus and its Hox gene families provides insights of decapod evolution.</title>
        <authorList>
            <person name="Jeong J.-H."/>
            <person name="Song I."/>
            <person name="Kim S."/>
            <person name="Choi T."/>
            <person name="Kim D."/>
            <person name="Ryu S."/>
            <person name="Kim W."/>
        </authorList>
    </citation>
    <scope>NUCLEOTIDE SEQUENCE [LARGE SCALE GENOMIC DNA]</scope>
    <source>
        <tissue evidence="2">Muscle</tissue>
    </source>
</reference>
<proteinExistence type="predicted"/>
<sequence>MINAYTIFTSTTTTITTRSSPVKNIHTSLALPPPSPLPPPPPPAATTTTTSYTTTHTTTTTTTTITTTTTHYARKHKDNMKGFPIPGCDRWGSQGPGRPGNTIIPVKLVSSPQV</sequence>
<dbReference type="Proteomes" id="UP000324222">
    <property type="component" value="Unassembled WGS sequence"/>
</dbReference>